<organism evidence="2 3">
    <name type="scientific">Haloplanus ruber</name>
    <dbReference type="NCBI Taxonomy" id="869892"/>
    <lineage>
        <taxon>Archaea</taxon>
        <taxon>Methanobacteriati</taxon>
        <taxon>Methanobacteriota</taxon>
        <taxon>Stenosarchaea group</taxon>
        <taxon>Halobacteria</taxon>
        <taxon>Halobacteriales</taxon>
        <taxon>Haloferacaceae</taxon>
        <taxon>Haloplanus</taxon>
    </lineage>
</organism>
<sequence length="111" mass="12045">MTTDVHQLDDGAWVSVNDSREVNVSDLWRLAAHDFCACALADFLAEGFVEVSADGANVEGRIAGRCIQCGAEGVTDWLTLGRVDPDTGEFRPVVPESVHLPGRRRRPAAPR</sequence>
<evidence type="ECO:0000259" key="1">
    <source>
        <dbReference type="Pfam" id="PF26455"/>
    </source>
</evidence>
<dbReference type="RefSeq" id="WP_256405850.1">
    <property type="nucleotide sequence ID" value="NZ_CP187151.1"/>
</dbReference>
<gene>
    <name evidence="2" type="ORF">ACFSBJ_05840</name>
</gene>
<accession>A0ABD6CX84</accession>
<evidence type="ECO:0000313" key="2">
    <source>
        <dbReference type="EMBL" id="MFD1633256.1"/>
    </source>
</evidence>
<dbReference type="EMBL" id="JBHUDL010000009">
    <property type="protein sequence ID" value="MFD1633256.1"/>
    <property type="molecule type" value="Genomic_DNA"/>
</dbReference>
<dbReference type="Proteomes" id="UP001597075">
    <property type="component" value="Unassembled WGS sequence"/>
</dbReference>
<evidence type="ECO:0000313" key="3">
    <source>
        <dbReference type="Proteomes" id="UP001597075"/>
    </source>
</evidence>
<name>A0ABD6CX84_9EURY</name>
<dbReference type="Pfam" id="PF26455">
    <property type="entry name" value="DUF8134"/>
    <property type="match status" value="1"/>
</dbReference>
<keyword evidence="3" id="KW-1185">Reference proteome</keyword>
<proteinExistence type="predicted"/>
<feature type="domain" description="DUF8134" evidence="1">
    <location>
        <begin position="1"/>
        <end position="106"/>
    </location>
</feature>
<dbReference type="AlphaFoldDB" id="A0ABD6CX84"/>
<reference evidence="2 3" key="1">
    <citation type="journal article" date="2019" name="Int. J. Syst. Evol. Microbiol.">
        <title>The Global Catalogue of Microorganisms (GCM) 10K type strain sequencing project: providing services to taxonomists for standard genome sequencing and annotation.</title>
        <authorList>
            <consortium name="The Broad Institute Genomics Platform"/>
            <consortium name="The Broad Institute Genome Sequencing Center for Infectious Disease"/>
            <person name="Wu L."/>
            <person name="Ma J."/>
        </authorList>
    </citation>
    <scope>NUCLEOTIDE SEQUENCE [LARGE SCALE GENOMIC DNA]</scope>
    <source>
        <strain evidence="2 3">CGMCC 1.10594</strain>
    </source>
</reference>
<dbReference type="InterPro" id="IPR058447">
    <property type="entry name" value="DUF8134"/>
</dbReference>
<protein>
    <recommendedName>
        <fullName evidence="1">DUF8134 domain-containing protein</fullName>
    </recommendedName>
</protein>
<comment type="caution">
    <text evidence="2">The sequence shown here is derived from an EMBL/GenBank/DDBJ whole genome shotgun (WGS) entry which is preliminary data.</text>
</comment>